<keyword evidence="3" id="KW-1185">Reference proteome</keyword>
<dbReference type="PROSITE" id="PS50082">
    <property type="entry name" value="WD_REPEATS_2"/>
    <property type="match status" value="1"/>
</dbReference>
<evidence type="ECO:0000256" key="1">
    <source>
        <dbReference type="PROSITE-ProRule" id="PRU00221"/>
    </source>
</evidence>
<dbReference type="InterPro" id="IPR015943">
    <property type="entry name" value="WD40/YVTN_repeat-like_dom_sf"/>
</dbReference>
<organism evidence="2 3">
    <name type="scientific">Trichoglossum hirsutum</name>
    <dbReference type="NCBI Taxonomy" id="265104"/>
    <lineage>
        <taxon>Eukaryota</taxon>
        <taxon>Fungi</taxon>
        <taxon>Dikarya</taxon>
        <taxon>Ascomycota</taxon>
        <taxon>Pezizomycotina</taxon>
        <taxon>Geoglossomycetes</taxon>
        <taxon>Geoglossales</taxon>
        <taxon>Geoglossaceae</taxon>
        <taxon>Trichoglossum</taxon>
    </lineage>
</organism>
<dbReference type="EMBL" id="JAGHQM010003333">
    <property type="protein sequence ID" value="KAH0544787.1"/>
    <property type="molecule type" value="Genomic_DNA"/>
</dbReference>
<gene>
    <name evidence="2" type="ORF">GP486_008494</name>
</gene>
<protein>
    <submittedName>
        <fullName evidence="2">Uncharacterized protein</fullName>
    </submittedName>
</protein>
<dbReference type="Gene3D" id="2.130.10.10">
    <property type="entry name" value="YVTN repeat-like/Quinoprotein amine dehydrogenase"/>
    <property type="match status" value="2"/>
</dbReference>
<dbReference type="InterPro" id="IPR001680">
    <property type="entry name" value="WD40_rpt"/>
</dbReference>
<proteinExistence type="predicted"/>
<dbReference type="Pfam" id="PF00400">
    <property type="entry name" value="WD40"/>
    <property type="match status" value="1"/>
</dbReference>
<dbReference type="SMART" id="SM00320">
    <property type="entry name" value="WD40"/>
    <property type="match status" value="2"/>
</dbReference>
<comment type="caution">
    <text evidence="2">The sequence shown here is derived from an EMBL/GenBank/DDBJ whole genome shotgun (WGS) entry which is preliminary data.</text>
</comment>
<dbReference type="AlphaFoldDB" id="A0A9P8I8X5"/>
<evidence type="ECO:0000313" key="3">
    <source>
        <dbReference type="Proteomes" id="UP000750711"/>
    </source>
</evidence>
<evidence type="ECO:0000313" key="2">
    <source>
        <dbReference type="EMBL" id="KAH0544787.1"/>
    </source>
</evidence>
<dbReference type="Proteomes" id="UP000750711">
    <property type="component" value="Unassembled WGS sequence"/>
</dbReference>
<dbReference type="InterPro" id="IPR036322">
    <property type="entry name" value="WD40_repeat_dom_sf"/>
</dbReference>
<dbReference type="PANTHER" id="PTHR43991:SF12">
    <property type="entry name" value="WD REPEAT PROTEIN (AFU_ORTHOLOGUE AFUA_8G05640)"/>
    <property type="match status" value="1"/>
</dbReference>
<feature type="non-terminal residue" evidence="2">
    <location>
        <position position="1"/>
    </location>
</feature>
<name>A0A9P8I8X5_9PEZI</name>
<dbReference type="PROSITE" id="PS50294">
    <property type="entry name" value="WD_REPEATS_REGION"/>
    <property type="match status" value="1"/>
</dbReference>
<sequence length="388" mass="43374">PIPSTEHFVSFRRTANENIAHLAHFQLRNLLYATSKNDIYYAGKSMVMRADPFARTTSTIMDLSRPSESFVPGGVKISTLTATHGVLIAGGFNGEYALASLQAERGSKHIEGCVTTHENGITNHVHTYLSRTSDHPYAVFSSNDQKIRILDCYSNRFLKTHSFGVPVNCSATSPDSRLRVVVGDHTQVLIVDAESGELVERLDGHSDYGFACAWADDGRHVATGNQDMQVRIYDARNWSQPLKLIPTEMAGCRSLRFSPVGGGKRVLVIAEPADIVSVVDADLFETKQNIDFFGEIGGVSFTPDGRDLFIANMDSKVGGIMELERSGYGSQYGMRKHRRQEIEDMGDRYIPEEGWDWLEDEDLAWDPRVKWSRNHMRRRGLPLGEVLF</sequence>
<accession>A0A9P8I8X5</accession>
<keyword evidence="1" id="KW-0853">WD repeat</keyword>
<dbReference type="PANTHER" id="PTHR43991">
    <property type="entry name" value="WD REPEAT PROTEIN (AFU_ORTHOLOGUE AFUA_8G05640)-RELATED"/>
    <property type="match status" value="1"/>
</dbReference>
<feature type="repeat" description="WD" evidence="1">
    <location>
        <begin position="202"/>
        <end position="237"/>
    </location>
</feature>
<dbReference type="SUPFAM" id="SSF50978">
    <property type="entry name" value="WD40 repeat-like"/>
    <property type="match status" value="1"/>
</dbReference>
<reference evidence="2" key="1">
    <citation type="submission" date="2021-03" db="EMBL/GenBank/DDBJ databases">
        <title>Comparative genomics and phylogenomic investigation of the class Geoglossomycetes provide insights into ecological specialization and systematics.</title>
        <authorList>
            <person name="Melie T."/>
            <person name="Pirro S."/>
            <person name="Miller A.N."/>
            <person name="Quandt A."/>
        </authorList>
    </citation>
    <scope>NUCLEOTIDE SEQUENCE</scope>
    <source>
        <strain evidence="2">CAQ_001_2017</strain>
    </source>
</reference>